<keyword evidence="2" id="KW-1185">Reference proteome</keyword>
<dbReference type="Proteomes" id="UP000240728">
    <property type="component" value="Unassembled WGS sequence"/>
</dbReference>
<sequence length="119" mass="14008">MKLLHFWMITLSTLAGCSSPTEERFEGYFTYGHEVSDFRKCNTNTKIFWLNGDSSQMQIIEKESLQLAQEFNEPYKDIYVIFSGFIEQREPVGFEEETDGLLYMTKLLKYSKVRPISCY</sequence>
<dbReference type="RefSeq" id="WP_045043161.1">
    <property type="nucleotide sequence ID" value="NZ_JZTB01000014.1"/>
</dbReference>
<evidence type="ECO:0000313" key="2">
    <source>
        <dbReference type="Proteomes" id="UP000240728"/>
    </source>
</evidence>
<name>A0AAX0YQV6_9GAMM</name>
<evidence type="ECO:0000313" key="1">
    <source>
        <dbReference type="EMBL" id="PSX43982.1"/>
    </source>
</evidence>
<reference evidence="1 2" key="1">
    <citation type="submission" date="2018-01" db="EMBL/GenBank/DDBJ databases">
        <title>Whole genome sequencing of Histamine producing bacteria.</title>
        <authorList>
            <person name="Butler K."/>
        </authorList>
    </citation>
    <scope>NUCLEOTIDE SEQUENCE [LARGE SCALE GENOMIC DNA]</scope>
    <source>
        <strain evidence="1 2">A1-4</strain>
    </source>
</reference>
<organism evidence="1 2">
    <name type="scientific">Photobacterium kishitanii</name>
    <dbReference type="NCBI Taxonomy" id="318456"/>
    <lineage>
        <taxon>Bacteria</taxon>
        <taxon>Pseudomonadati</taxon>
        <taxon>Pseudomonadota</taxon>
        <taxon>Gammaproteobacteria</taxon>
        <taxon>Vibrionales</taxon>
        <taxon>Vibrionaceae</taxon>
        <taxon>Photobacterium</taxon>
    </lineage>
</organism>
<evidence type="ECO:0008006" key="3">
    <source>
        <dbReference type="Google" id="ProtNLM"/>
    </source>
</evidence>
<dbReference type="AlphaFoldDB" id="A0AAX0YQV6"/>
<gene>
    <name evidence="1" type="ORF">C0W53_15230</name>
</gene>
<accession>A0AAX0YQV6</accession>
<proteinExistence type="predicted"/>
<dbReference type="EMBL" id="PYOZ01000010">
    <property type="protein sequence ID" value="PSX43982.1"/>
    <property type="molecule type" value="Genomic_DNA"/>
</dbReference>
<comment type="caution">
    <text evidence="1">The sequence shown here is derived from an EMBL/GenBank/DDBJ whole genome shotgun (WGS) entry which is preliminary data.</text>
</comment>
<dbReference type="PROSITE" id="PS51257">
    <property type="entry name" value="PROKAR_LIPOPROTEIN"/>
    <property type="match status" value="1"/>
</dbReference>
<protein>
    <recommendedName>
        <fullName evidence="3">NlpE C-terminal OB domain-containing protein</fullName>
    </recommendedName>
</protein>